<dbReference type="InterPro" id="IPR012349">
    <property type="entry name" value="Split_barrel_FMN-bd"/>
</dbReference>
<dbReference type="Gene3D" id="2.30.110.10">
    <property type="entry name" value="Electron Transport, Fmn-binding Protein, Chain A"/>
    <property type="match status" value="1"/>
</dbReference>
<dbReference type="GO" id="GO:0006208">
    <property type="term" value="P:pyrimidine nucleobase catabolic process"/>
    <property type="evidence" value="ECO:0007669"/>
    <property type="project" value="TreeGrafter"/>
</dbReference>
<dbReference type="SUPFAM" id="SSF50475">
    <property type="entry name" value="FMN-binding split barrel"/>
    <property type="match status" value="1"/>
</dbReference>
<dbReference type="EMBL" id="SJST01000003">
    <property type="protein sequence ID" value="TCD14379.1"/>
    <property type="molecule type" value="Genomic_DNA"/>
</dbReference>
<keyword evidence="4" id="KW-1185">Reference proteome</keyword>
<dbReference type="Proteomes" id="UP000291301">
    <property type="component" value="Unassembled WGS sequence"/>
</dbReference>
<evidence type="ECO:0000259" key="2">
    <source>
        <dbReference type="SMART" id="SM00903"/>
    </source>
</evidence>
<protein>
    <submittedName>
        <fullName evidence="3">Flavin reductase</fullName>
    </submittedName>
</protein>
<organism evidence="3 4">
    <name type="scientific">Oricola cellulosilytica</name>
    <dbReference type="NCBI Taxonomy" id="1429082"/>
    <lineage>
        <taxon>Bacteria</taxon>
        <taxon>Pseudomonadati</taxon>
        <taxon>Pseudomonadota</taxon>
        <taxon>Alphaproteobacteria</taxon>
        <taxon>Hyphomicrobiales</taxon>
        <taxon>Ahrensiaceae</taxon>
        <taxon>Oricola</taxon>
    </lineage>
</organism>
<dbReference type="InterPro" id="IPR050268">
    <property type="entry name" value="NADH-dep_flavin_reductase"/>
</dbReference>
<reference evidence="3 4" key="1">
    <citation type="journal article" date="2015" name="Antonie Van Leeuwenhoek">
        <title>Oricola cellulosilytica gen. nov., sp. nov., a cellulose-degrading bacterium of the family Phyllobacteriaceae isolated from surface seashore water, and emended descriptions of Mesorhizobium loti and Phyllobacterium myrsinacearum.</title>
        <authorList>
            <person name="Hameed A."/>
            <person name="Shahina M."/>
            <person name="Lai W.A."/>
            <person name="Lin S.Y."/>
            <person name="Young L.S."/>
            <person name="Liu Y.C."/>
            <person name="Hsu Y.H."/>
            <person name="Young C.C."/>
        </authorList>
    </citation>
    <scope>NUCLEOTIDE SEQUENCE [LARGE SCALE GENOMIC DNA]</scope>
    <source>
        <strain evidence="3 4">KCTC 52183</strain>
    </source>
</reference>
<dbReference type="PANTHER" id="PTHR30466">
    <property type="entry name" value="FLAVIN REDUCTASE"/>
    <property type="match status" value="1"/>
</dbReference>
<dbReference type="OrthoDB" id="9792858at2"/>
<evidence type="ECO:0000313" key="4">
    <source>
        <dbReference type="Proteomes" id="UP000291301"/>
    </source>
</evidence>
<proteinExistence type="predicted"/>
<evidence type="ECO:0000256" key="1">
    <source>
        <dbReference type="ARBA" id="ARBA00023002"/>
    </source>
</evidence>
<sequence length="167" mass="18052">MNAEANLNIEALNHSALKEAMGCFATGVTVVTTRHEGVDHAMTCNSFNTVSLDPAMVLWSVRRASHSHTAFTEGEGYTVSVLAERQSLLATKFARGTLAERFAEVPVRRLSSGRLILDGAVAWFDCALETVVEAGDHDVLIGRILGFSSNGKAPLGYVRGRFTTLRN</sequence>
<dbReference type="SMART" id="SM00903">
    <property type="entry name" value="Flavin_Reduct"/>
    <property type="match status" value="1"/>
</dbReference>
<dbReference type="GO" id="GO:0042602">
    <property type="term" value="F:riboflavin reductase (NADPH) activity"/>
    <property type="evidence" value="ECO:0007669"/>
    <property type="project" value="TreeGrafter"/>
</dbReference>
<dbReference type="Pfam" id="PF01613">
    <property type="entry name" value="Flavin_Reduct"/>
    <property type="match status" value="1"/>
</dbReference>
<name>A0A4R0PDH0_9HYPH</name>
<comment type="caution">
    <text evidence="3">The sequence shown here is derived from an EMBL/GenBank/DDBJ whole genome shotgun (WGS) entry which is preliminary data.</text>
</comment>
<accession>A0A4R0PDH0</accession>
<dbReference type="InterPro" id="IPR002563">
    <property type="entry name" value="Flavin_Rdtase-like_dom"/>
</dbReference>
<gene>
    <name evidence="3" type="ORF">E0D97_09930</name>
</gene>
<feature type="domain" description="Flavin reductase like" evidence="2">
    <location>
        <begin position="21"/>
        <end position="164"/>
    </location>
</feature>
<evidence type="ECO:0000313" key="3">
    <source>
        <dbReference type="EMBL" id="TCD14379.1"/>
    </source>
</evidence>
<dbReference type="RefSeq" id="WP_131568352.1">
    <property type="nucleotide sequence ID" value="NZ_JAINFK010000002.1"/>
</dbReference>
<dbReference type="GO" id="GO:0010181">
    <property type="term" value="F:FMN binding"/>
    <property type="evidence" value="ECO:0007669"/>
    <property type="project" value="InterPro"/>
</dbReference>
<dbReference type="PANTHER" id="PTHR30466:SF1">
    <property type="entry name" value="FMN REDUCTASE (NADH) RUTF"/>
    <property type="match status" value="1"/>
</dbReference>
<dbReference type="AlphaFoldDB" id="A0A4R0PDH0"/>
<keyword evidence="1" id="KW-0560">Oxidoreductase</keyword>